<dbReference type="PANTHER" id="PTHR22642">
    <property type="entry name" value="IMIDAZOLONEPROPIONASE"/>
    <property type="match status" value="1"/>
</dbReference>
<name>A0A9X8WLI9_9BACI</name>
<gene>
    <name evidence="2" type="ORF">SAMN05878482_10596</name>
</gene>
<dbReference type="PANTHER" id="PTHR22642:SF2">
    <property type="entry name" value="PROTEIN LONG AFTER FAR-RED 3"/>
    <property type="match status" value="1"/>
</dbReference>
<proteinExistence type="predicted"/>
<protein>
    <submittedName>
        <fullName evidence="2">Amidohydrolase family protein</fullName>
    </submittedName>
</protein>
<dbReference type="Gene3D" id="3.20.20.140">
    <property type="entry name" value="Metal-dependent hydrolases"/>
    <property type="match status" value="1"/>
</dbReference>
<dbReference type="Pfam" id="PF07969">
    <property type="entry name" value="Amidohydro_3"/>
    <property type="match status" value="1"/>
</dbReference>
<dbReference type="EMBL" id="FTMX01000005">
    <property type="protein sequence ID" value="SIR70154.1"/>
    <property type="molecule type" value="Genomic_DNA"/>
</dbReference>
<dbReference type="AlphaFoldDB" id="A0A9X8WLI9"/>
<dbReference type="Proteomes" id="UP000185829">
    <property type="component" value="Unassembled WGS sequence"/>
</dbReference>
<evidence type="ECO:0000313" key="2">
    <source>
        <dbReference type="EMBL" id="SIR70154.1"/>
    </source>
</evidence>
<evidence type="ECO:0000313" key="3">
    <source>
        <dbReference type="Proteomes" id="UP000185829"/>
    </source>
</evidence>
<accession>A0A9X8WLI9</accession>
<dbReference type="Gene3D" id="3.10.310.70">
    <property type="match status" value="1"/>
</dbReference>
<sequence>MNDTPIGKWVRAWGFHETKISENGYPSRKELELISSNHPIILRRACGHISVVNSNALEIAGIDVHTQDSEGGLLVRDEAGVPTGVLIENAQIPFYEFAYYTHDELLQGLMMASNDFIASGITSIHDAGVSSPENFSVMQKAVRNGKVQVRTY</sequence>
<organism evidence="2 3">
    <name type="scientific">Peribacillus simplex</name>
    <dbReference type="NCBI Taxonomy" id="1478"/>
    <lineage>
        <taxon>Bacteria</taxon>
        <taxon>Bacillati</taxon>
        <taxon>Bacillota</taxon>
        <taxon>Bacilli</taxon>
        <taxon>Bacillales</taxon>
        <taxon>Bacillaceae</taxon>
        <taxon>Peribacillus</taxon>
    </lineage>
</organism>
<evidence type="ECO:0000259" key="1">
    <source>
        <dbReference type="Pfam" id="PF07969"/>
    </source>
</evidence>
<feature type="domain" description="Amidohydrolase 3" evidence="1">
    <location>
        <begin position="4"/>
        <end position="150"/>
    </location>
</feature>
<reference evidence="2 3" key="1">
    <citation type="submission" date="2017-01" db="EMBL/GenBank/DDBJ databases">
        <authorList>
            <person name="Varghese N."/>
            <person name="Submissions S."/>
        </authorList>
    </citation>
    <scope>NUCLEOTIDE SEQUENCE [LARGE SCALE GENOMIC DNA]</scope>
    <source>
        <strain evidence="2 3">RUG2-6</strain>
    </source>
</reference>
<dbReference type="InterPro" id="IPR013108">
    <property type="entry name" value="Amidohydro_3"/>
</dbReference>
<comment type="caution">
    <text evidence="2">The sequence shown here is derived from an EMBL/GenBank/DDBJ whole genome shotgun (WGS) entry which is preliminary data.</text>
</comment>